<name>A0ACB0Z3T3_MELEN</name>
<gene>
    <name evidence="1" type="ORF">MENTE1834_LOCUS20328</name>
</gene>
<reference evidence="1" key="1">
    <citation type="submission" date="2023-11" db="EMBL/GenBank/DDBJ databases">
        <authorList>
            <person name="Poullet M."/>
        </authorList>
    </citation>
    <scope>NUCLEOTIDE SEQUENCE</scope>
    <source>
        <strain evidence="1">E1834</strain>
    </source>
</reference>
<dbReference type="Proteomes" id="UP001497535">
    <property type="component" value="Unassembled WGS sequence"/>
</dbReference>
<organism evidence="1 2">
    <name type="scientific">Meloidogyne enterolobii</name>
    <name type="common">Root-knot nematode worm</name>
    <name type="synonym">Meloidogyne mayaguensis</name>
    <dbReference type="NCBI Taxonomy" id="390850"/>
    <lineage>
        <taxon>Eukaryota</taxon>
        <taxon>Metazoa</taxon>
        <taxon>Ecdysozoa</taxon>
        <taxon>Nematoda</taxon>
        <taxon>Chromadorea</taxon>
        <taxon>Rhabditida</taxon>
        <taxon>Tylenchina</taxon>
        <taxon>Tylenchomorpha</taxon>
        <taxon>Tylenchoidea</taxon>
        <taxon>Meloidogynidae</taxon>
        <taxon>Meloidogyninae</taxon>
        <taxon>Meloidogyne</taxon>
    </lineage>
</organism>
<protein>
    <submittedName>
        <fullName evidence="1">Uncharacterized protein</fullName>
    </submittedName>
</protein>
<keyword evidence="2" id="KW-1185">Reference proteome</keyword>
<evidence type="ECO:0000313" key="2">
    <source>
        <dbReference type="Proteomes" id="UP001497535"/>
    </source>
</evidence>
<comment type="caution">
    <text evidence="1">The sequence shown here is derived from an EMBL/GenBank/DDBJ whole genome shotgun (WGS) entry which is preliminary data.</text>
</comment>
<accession>A0ACB0Z3T3</accession>
<dbReference type="EMBL" id="CAVMJV010000024">
    <property type="protein sequence ID" value="CAK5073641.1"/>
    <property type="molecule type" value="Genomic_DNA"/>
</dbReference>
<sequence length="241" mass="27121">MGYEGANSSTFHGQLQVTIDHLDALARDHVSSTFDNLSKSKFSPLSFKKHFTARWLTLIKTKLGLDINEAIIAKVIVAAFCIWLAFAEEGCFAVNVVLTITPLLLSLFYPDERAASEDMLAYWSCYALLTLFDFALAVIPVWSILKLAVFSLFFLRPWRLATRIRVLMLLREVRRARTLEKGHSRHASPSSEPKKMDESHYVNLRPHSKTELTNPSQSVYANTGRQNGSTARRSGSVKSKA</sequence>
<proteinExistence type="predicted"/>
<evidence type="ECO:0000313" key="1">
    <source>
        <dbReference type="EMBL" id="CAK5073641.1"/>
    </source>
</evidence>